<keyword evidence="6 8" id="KW-0456">Lyase</keyword>
<keyword evidence="3 8" id="KW-0028">Amino-acid biosynthesis</keyword>
<sequence length="254" mass="28551">MNRIDQLIQNKKDILSIYFTAGYPKLNDTLEILQNLELAGVDLVEIGIPFSDPLADGPTIQASNQQALKNGMTLSLLFEQLSELRKTVRIPVILMGYLNSILQFGEQHFVKQCSKIGVDGLILPDLTMDYYAEYLQPAFEANNLKHIMLVTPSSSDERIRSIDQYSSGFIYAVSTHSITGTKLQEMNAAYFRRLKDLKLKNKHLIGFGIHDQQSFERACKNGNGGIIGSAFIKHLKAHGPSQQRIHQFVKTIQP</sequence>
<evidence type="ECO:0000256" key="5">
    <source>
        <dbReference type="ARBA" id="ARBA00023141"/>
    </source>
</evidence>
<dbReference type="PANTHER" id="PTHR43406:SF1">
    <property type="entry name" value="TRYPTOPHAN SYNTHASE ALPHA CHAIN, CHLOROPLASTIC"/>
    <property type="match status" value="1"/>
</dbReference>
<dbReference type="PANTHER" id="PTHR43406">
    <property type="entry name" value="TRYPTOPHAN SYNTHASE, ALPHA CHAIN"/>
    <property type="match status" value="1"/>
</dbReference>
<comment type="subunit">
    <text evidence="2 8">Tetramer of two alpha and two beta chains.</text>
</comment>
<comment type="similarity">
    <text evidence="8 9">Belongs to the TrpA family.</text>
</comment>
<proteinExistence type="inferred from homology"/>
<name>A0A916NHW2_9FLAO</name>
<evidence type="ECO:0000256" key="2">
    <source>
        <dbReference type="ARBA" id="ARBA00011270"/>
    </source>
</evidence>
<dbReference type="AlphaFoldDB" id="A0A916NHW2"/>
<evidence type="ECO:0000313" key="11">
    <source>
        <dbReference type="Proteomes" id="UP000683507"/>
    </source>
</evidence>
<dbReference type="GO" id="GO:0005829">
    <property type="term" value="C:cytosol"/>
    <property type="evidence" value="ECO:0007669"/>
    <property type="project" value="TreeGrafter"/>
</dbReference>
<evidence type="ECO:0000256" key="9">
    <source>
        <dbReference type="RuleBase" id="RU003662"/>
    </source>
</evidence>
<dbReference type="HAMAP" id="MF_00131">
    <property type="entry name" value="Trp_synth_alpha"/>
    <property type="match status" value="1"/>
</dbReference>
<reference evidence="10" key="1">
    <citation type="submission" date="2021-04" db="EMBL/GenBank/DDBJ databases">
        <authorList>
            <person name="Rodrigo-Torres L."/>
            <person name="Arahal R. D."/>
            <person name="Lucena T."/>
        </authorList>
    </citation>
    <scope>NUCLEOTIDE SEQUENCE</scope>
    <source>
        <strain evidence="10">AS29M-1</strain>
    </source>
</reference>
<evidence type="ECO:0000313" key="10">
    <source>
        <dbReference type="EMBL" id="CAG5083925.1"/>
    </source>
</evidence>
<gene>
    <name evidence="8 10" type="primary">trpA</name>
    <name evidence="10" type="ORF">CRYO30217_02331</name>
</gene>
<dbReference type="Gene3D" id="3.20.20.70">
    <property type="entry name" value="Aldolase class I"/>
    <property type="match status" value="1"/>
</dbReference>
<dbReference type="GO" id="GO:0004834">
    <property type="term" value="F:tryptophan synthase activity"/>
    <property type="evidence" value="ECO:0007669"/>
    <property type="project" value="UniProtKB-UniRule"/>
</dbReference>
<dbReference type="Proteomes" id="UP000683507">
    <property type="component" value="Chromosome"/>
</dbReference>
<feature type="active site" description="Proton acceptor" evidence="8">
    <location>
        <position position="45"/>
    </location>
</feature>
<dbReference type="SUPFAM" id="SSF51366">
    <property type="entry name" value="Ribulose-phoshate binding barrel"/>
    <property type="match status" value="1"/>
</dbReference>
<protein>
    <recommendedName>
        <fullName evidence="8">Tryptophan synthase alpha chain</fullName>
        <ecNumber evidence="8">4.2.1.20</ecNumber>
    </recommendedName>
</protein>
<dbReference type="InterPro" id="IPR018204">
    <property type="entry name" value="Trp_synthase_alpha_AS"/>
</dbReference>
<dbReference type="Pfam" id="PF00290">
    <property type="entry name" value="Trp_syntA"/>
    <property type="match status" value="1"/>
</dbReference>
<dbReference type="InterPro" id="IPR002028">
    <property type="entry name" value="Trp_synthase_suA"/>
</dbReference>
<evidence type="ECO:0000256" key="1">
    <source>
        <dbReference type="ARBA" id="ARBA00004733"/>
    </source>
</evidence>
<dbReference type="RefSeq" id="WP_258542562.1">
    <property type="nucleotide sequence ID" value="NZ_OU015584.1"/>
</dbReference>
<dbReference type="PROSITE" id="PS00167">
    <property type="entry name" value="TRP_SYNTHASE_ALPHA"/>
    <property type="match status" value="1"/>
</dbReference>
<dbReference type="InterPro" id="IPR011060">
    <property type="entry name" value="RibuloseP-bd_barrel"/>
</dbReference>
<comment type="pathway">
    <text evidence="1 8">Amino-acid biosynthesis; L-tryptophan biosynthesis; L-tryptophan from chorismate: step 5/5.</text>
</comment>
<evidence type="ECO:0000256" key="8">
    <source>
        <dbReference type="HAMAP-Rule" id="MF_00131"/>
    </source>
</evidence>
<evidence type="ECO:0000256" key="6">
    <source>
        <dbReference type="ARBA" id="ARBA00023239"/>
    </source>
</evidence>
<evidence type="ECO:0000256" key="4">
    <source>
        <dbReference type="ARBA" id="ARBA00022822"/>
    </source>
</evidence>
<evidence type="ECO:0000256" key="7">
    <source>
        <dbReference type="ARBA" id="ARBA00049047"/>
    </source>
</evidence>
<dbReference type="InterPro" id="IPR013785">
    <property type="entry name" value="Aldolase_TIM"/>
</dbReference>
<keyword evidence="11" id="KW-1185">Reference proteome</keyword>
<organism evidence="10 11">
    <name type="scientific">Parvicella tangerina</name>
    <dbReference type="NCBI Taxonomy" id="2829795"/>
    <lineage>
        <taxon>Bacteria</taxon>
        <taxon>Pseudomonadati</taxon>
        <taxon>Bacteroidota</taxon>
        <taxon>Flavobacteriia</taxon>
        <taxon>Flavobacteriales</taxon>
        <taxon>Parvicellaceae</taxon>
        <taxon>Parvicella</taxon>
    </lineage>
</organism>
<dbReference type="NCBIfam" id="TIGR00262">
    <property type="entry name" value="trpA"/>
    <property type="match status" value="1"/>
</dbReference>
<evidence type="ECO:0000256" key="3">
    <source>
        <dbReference type="ARBA" id="ARBA00022605"/>
    </source>
</evidence>
<keyword evidence="5 8" id="KW-0057">Aromatic amino acid biosynthesis</keyword>
<dbReference type="EC" id="4.2.1.20" evidence="8"/>
<keyword evidence="4 8" id="KW-0822">Tryptophan biosynthesis</keyword>
<comment type="function">
    <text evidence="8">The alpha subunit is responsible for the aldol cleavage of indoleglycerol phosphate to indole and glyceraldehyde 3-phosphate.</text>
</comment>
<accession>A0A916NHW2</accession>
<dbReference type="KEGG" id="ptan:CRYO30217_02331"/>
<comment type="catalytic activity">
    <reaction evidence="7 8">
        <text>(1S,2R)-1-C-(indol-3-yl)glycerol 3-phosphate + L-serine = D-glyceraldehyde 3-phosphate + L-tryptophan + H2O</text>
        <dbReference type="Rhea" id="RHEA:10532"/>
        <dbReference type="ChEBI" id="CHEBI:15377"/>
        <dbReference type="ChEBI" id="CHEBI:33384"/>
        <dbReference type="ChEBI" id="CHEBI:57912"/>
        <dbReference type="ChEBI" id="CHEBI:58866"/>
        <dbReference type="ChEBI" id="CHEBI:59776"/>
        <dbReference type="EC" id="4.2.1.20"/>
    </reaction>
</comment>
<dbReference type="EMBL" id="OU015584">
    <property type="protein sequence ID" value="CAG5083925.1"/>
    <property type="molecule type" value="Genomic_DNA"/>
</dbReference>
<feature type="active site" description="Proton acceptor" evidence="8">
    <location>
        <position position="56"/>
    </location>
</feature>
<dbReference type="CDD" id="cd04724">
    <property type="entry name" value="Tryptophan_synthase_alpha"/>
    <property type="match status" value="1"/>
</dbReference>